<dbReference type="RefSeq" id="WP_270057390.1">
    <property type="nucleotide sequence ID" value="NZ_CP115149.1"/>
</dbReference>
<keyword evidence="6" id="KW-0812">Transmembrane</keyword>
<evidence type="ECO:0000256" key="6">
    <source>
        <dbReference type="SAM" id="Phobius"/>
    </source>
</evidence>
<feature type="compositionally biased region" description="Pro residues" evidence="5">
    <location>
        <begin position="25"/>
        <end position="41"/>
    </location>
</feature>
<evidence type="ECO:0000313" key="9">
    <source>
        <dbReference type="Proteomes" id="UP001212803"/>
    </source>
</evidence>
<sequence>MSDQPGSMPTGEGAGTPQSPQGAGAPPPGTPPGAQPPIPPAAPYVGYGPGLQAWYSGPYPPPGAREGTWTMIWRTGVKSIVAAGCFGVTLSFALFLPLIILAAIIAAASDSGGGEDVVYGDSGASGKLLSIPVTGVILGEELEPAGIFGLPGVVYGYEIREKLRKAAEDDSIAGVVLELETPGGTIFGARAIAQGIQEYREKTGKPVVAFVAGLSASGGLYAMAPADLIIADYGSLVGSIGVTMGAIEYWDGLFATEGGLFGGGVTTRDGIVFQPITAGRSKDVGAPYRPLTEQEKQELQRGVDNEYAEFVRHVAAARNIPEATIRDRIGAMVYDNQTAQELGLIDATADRYEAYERTAALAGLEAGKFRVVRESGGGSVWSGLLGKLGLGSSSKPPVQAGGPVRICFPAHAILAYYGDPVALCAQGR</sequence>
<comment type="similarity">
    <text evidence="1">Belongs to the peptidase S49 family.</text>
</comment>
<evidence type="ECO:0000313" key="8">
    <source>
        <dbReference type="EMBL" id="WBL36873.1"/>
    </source>
</evidence>
<evidence type="ECO:0000256" key="2">
    <source>
        <dbReference type="ARBA" id="ARBA00022670"/>
    </source>
</evidence>
<keyword evidence="6" id="KW-0472">Membrane</keyword>
<dbReference type="PANTHER" id="PTHR42987">
    <property type="entry name" value="PEPTIDASE S49"/>
    <property type="match status" value="1"/>
</dbReference>
<keyword evidence="2" id="KW-0645">Protease</keyword>
<dbReference type="InterPro" id="IPR029045">
    <property type="entry name" value="ClpP/crotonase-like_dom_sf"/>
</dbReference>
<evidence type="ECO:0000256" key="1">
    <source>
        <dbReference type="ARBA" id="ARBA00008683"/>
    </source>
</evidence>
<evidence type="ECO:0000259" key="7">
    <source>
        <dbReference type="Pfam" id="PF01343"/>
    </source>
</evidence>
<proteinExistence type="inferred from homology"/>
<dbReference type="Pfam" id="PF01343">
    <property type="entry name" value="Peptidase_S49"/>
    <property type="match status" value="1"/>
</dbReference>
<dbReference type="SUPFAM" id="SSF52096">
    <property type="entry name" value="ClpP/crotonase"/>
    <property type="match status" value="1"/>
</dbReference>
<keyword evidence="9" id="KW-1185">Reference proteome</keyword>
<name>A0ABY7MBK7_9CHLR</name>
<dbReference type="CDD" id="cd07023">
    <property type="entry name" value="S49_Sppa_N_C"/>
    <property type="match status" value="1"/>
</dbReference>
<accession>A0ABY7MBK7</accession>
<gene>
    <name evidence="8" type="ORF">O0235_04750</name>
</gene>
<feature type="domain" description="Peptidase S49" evidence="7">
    <location>
        <begin position="201"/>
        <end position="364"/>
    </location>
</feature>
<protein>
    <submittedName>
        <fullName evidence="8">S49 family peptidase</fullName>
    </submittedName>
</protein>
<evidence type="ECO:0000256" key="4">
    <source>
        <dbReference type="ARBA" id="ARBA00022825"/>
    </source>
</evidence>
<dbReference type="EMBL" id="CP115149">
    <property type="protein sequence ID" value="WBL36873.1"/>
    <property type="molecule type" value="Genomic_DNA"/>
</dbReference>
<dbReference type="Gene3D" id="3.90.226.10">
    <property type="entry name" value="2-enoyl-CoA Hydratase, Chain A, domain 1"/>
    <property type="match status" value="1"/>
</dbReference>
<feature type="compositionally biased region" description="Low complexity" evidence="5">
    <location>
        <begin position="15"/>
        <end position="24"/>
    </location>
</feature>
<keyword evidence="6" id="KW-1133">Transmembrane helix</keyword>
<keyword evidence="4" id="KW-0720">Serine protease</keyword>
<evidence type="ECO:0000256" key="5">
    <source>
        <dbReference type="SAM" id="MobiDB-lite"/>
    </source>
</evidence>
<dbReference type="PANTHER" id="PTHR42987:SF4">
    <property type="entry name" value="PROTEASE SOHB-RELATED"/>
    <property type="match status" value="1"/>
</dbReference>
<dbReference type="InterPro" id="IPR002142">
    <property type="entry name" value="Peptidase_S49"/>
</dbReference>
<dbReference type="Proteomes" id="UP001212803">
    <property type="component" value="Chromosome"/>
</dbReference>
<evidence type="ECO:0000256" key="3">
    <source>
        <dbReference type="ARBA" id="ARBA00022801"/>
    </source>
</evidence>
<reference evidence="8 9" key="1">
    <citation type="journal article" date="2023" name="ISME J.">
        <title>Thermophilic Dehalococcoidia with unusual traits shed light on an unexpected past.</title>
        <authorList>
            <person name="Palmer M."/>
            <person name="Covington J.K."/>
            <person name="Zhou E.M."/>
            <person name="Thomas S.C."/>
            <person name="Habib N."/>
            <person name="Seymour C.O."/>
            <person name="Lai D."/>
            <person name="Johnston J."/>
            <person name="Hashimi A."/>
            <person name="Jiao J.Y."/>
            <person name="Muok A.R."/>
            <person name="Liu L."/>
            <person name="Xian W.D."/>
            <person name="Zhi X.Y."/>
            <person name="Li M.M."/>
            <person name="Silva L.P."/>
            <person name="Bowen B.P."/>
            <person name="Louie K."/>
            <person name="Briegel A."/>
            <person name="Pett-Ridge J."/>
            <person name="Weber P.K."/>
            <person name="Tocheva E.I."/>
            <person name="Woyke T."/>
            <person name="Northen T.R."/>
            <person name="Mayali X."/>
            <person name="Li W.J."/>
            <person name="Hedlund B.P."/>
        </authorList>
    </citation>
    <scope>NUCLEOTIDE SEQUENCE [LARGE SCALE GENOMIC DNA]</scope>
    <source>
        <strain evidence="8 9">YIM 72310</strain>
    </source>
</reference>
<dbReference type="InterPro" id="IPR047272">
    <property type="entry name" value="S49_SppA_C"/>
</dbReference>
<feature type="transmembrane region" description="Helical" evidence="6">
    <location>
        <begin position="80"/>
        <end position="108"/>
    </location>
</feature>
<dbReference type="Gene3D" id="6.20.330.10">
    <property type="match status" value="1"/>
</dbReference>
<keyword evidence="3" id="KW-0378">Hydrolase</keyword>
<feature type="region of interest" description="Disordered" evidence="5">
    <location>
        <begin position="1"/>
        <end position="41"/>
    </location>
</feature>
<organism evidence="8 9">
    <name type="scientific">Tepidiforma flava</name>
    <dbReference type="NCBI Taxonomy" id="3004094"/>
    <lineage>
        <taxon>Bacteria</taxon>
        <taxon>Bacillati</taxon>
        <taxon>Chloroflexota</taxon>
        <taxon>Tepidiformia</taxon>
        <taxon>Tepidiformales</taxon>
        <taxon>Tepidiformaceae</taxon>
        <taxon>Tepidiforma</taxon>
    </lineage>
</organism>